<keyword evidence="10" id="KW-0597">Phosphoprotein</keyword>
<evidence type="ECO:0000256" key="4">
    <source>
        <dbReference type="ARBA" id="ARBA00004489"/>
    </source>
</evidence>
<proteinExistence type="predicted"/>
<dbReference type="GO" id="GO:0030424">
    <property type="term" value="C:axon"/>
    <property type="evidence" value="ECO:0007669"/>
    <property type="project" value="UniProtKB-SubCell"/>
</dbReference>
<feature type="compositionally biased region" description="Low complexity" evidence="19">
    <location>
        <begin position="513"/>
        <end position="533"/>
    </location>
</feature>
<feature type="compositionally biased region" description="Basic and acidic residues" evidence="19">
    <location>
        <begin position="36"/>
        <end position="46"/>
    </location>
</feature>
<evidence type="ECO:0000256" key="3">
    <source>
        <dbReference type="ARBA" id="ARBA00004413"/>
    </source>
</evidence>
<evidence type="ECO:0000256" key="7">
    <source>
        <dbReference type="ARBA" id="ARBA00022481"/>
    </source>
</evidence>
<dbReference type="InterPro" id="IPR002955">
    <property type="entry name" value="Tau"/>
</dbReference>
<keyword evidence="21" id="KW-1185">Reference proteome</keyword>
<keyword evidence="11 18" id="KW-0493">Microtubule</keyword>
<comment type="subcellular location">
    <subcellularLocation>
        <location evidence="3">Cell membrane</location>
        <topology evidence="3">Peripheral membrane protein</topology>
        <orientation evidence="3">Cytoplasmic side</orientation>
    </subcellularLocation>
    <subcellularLocation>
        <location evidence="4">Cell projection</location>
        <location evidence="4">Axon</location>
    </subcellularLocation>
    <subcellularLocation>
        <location evidence="2">Cell projection</location>
        <location evidence="2">Dendrite</location>
    </subcellularLocation>
    <subcellularLocation>
        <location evidence="1 18">Cytoplasm</location>
        <location evidence="1 18">Cytoskeleton</location>
    </subcellularLocation>
    <subcellularLocation>
        <location evidence="5">Cytoplasm</location>
        <location evidence="5">Cytosol</location>
    </subcellularLocation>
</comment>
<feature type="region of interest" description="Disordered" evidence="19">
    <location>
        <begin position="274"/>
        <end position="575"/>
    </location>
</feature>
<evidence type="ECO:0000256" key="11">
    <source>
        <dbReference type="ARBA" id="ARBA00022701"/>
    </source>
</evidence>
<reference evidence="20" key="1">
    <citation type="submission" date="2025-08" db="UniProtKB">
        <authorList>
            <consortium name="Ensembl"/>
        </authorList>
    </citation>
    <scope>IDENTIFICATION</scope>
</reference>
<feature type="compositionally biased region" description="Low complexity" evidence="19">
    <location>
        <begin position="426"/>
        <end position="444"/>
    </location>
</feature>
<gene>
    <name evidence="20" type="primary">MAPT</name>
</gene>
<evidence type="ECO:0000256" key="1">
    <source>
        <dbReference type="ARBA" id="ARBA00004245"/>
    </source>
</evidence>
<dbReference type="PANTHER" id="PTHR11501:SF14">
    <property type="entry name" value="MICROTUBULE-ASSOCIATED PROTEIN TAU"/>
    <property type="match status" value="1"/>
</dbReference>
<evidence type="ECO:0000256" key="10">
    <source>
        <dbReference type="ARBA" id="ARBA00022553"/>
    </source>
</evidence>
<dbReference type="GO" id="GO:0008017">
    <property type="term" value="F:microtubule binding"/>
    <property type="evidence" value="ECO:0007669"/>
    <property type="project" value="InterPro"/>
</dbReference>
<keyword evidence="16 18" id="KW-0206">Cytoskeleton</keyword>
<keyword evidence="7" id="KW-0488">Methylation</keyword>
<evidence type="ECO:0000256" key="12">
    <source>
        <dbReference type="ARBA" id="ARBA00022737"/>
    </source>
</evidence>
<keyword evidence="13" id="KW-0832">Ubl conjugation</keyword>
<dbReference type="Proteomes" id="UP000694399">
    <property type="component" value="Unassembled WGS sequence"/>
</dbReference>
<dbReference type="GO" id="GO:0005874">
    <property type="term" value="C:microtubule"/>
    <property type="evidence" value="ECO:0007669"/>
    <property type="project" value="UniProtKB-KW"/>
</dbReference>
<evidence type="ECO:0000256" key="17">
    <source>
        <dbReference type="ARBA" id="ARBA00023273"/>
    </source>
</evidence>
<evidence type="ECO:0000256" key="8">
    <source>
        <dbReference type="ARBA" id="ARBA00022490"/>
    </source>
</evidence>
<keyword evidence="14" id="KW-0007">Acetylation</keyword>
<dbReference type="GeneTree" id="ENSGT00940000155494"/>
<dbReference type="GO" id="GO:0005829">
    <property type="term" value="C:cytosol"/>
    <property type="evidence" value="ECO:0007669"/>
    <property type="project" value="UniProtKB-SubCell"/>
</dbReference>
<dbReference type="PANTHER" id="PTHR11501">
    <property type="entry name" value="MICROTUBULE-ASSOCIATED PROTEIN"/>
    <property type="match status" value="1"/>
</dbReference>
<protein>
    <recommendedName>
        <fullName evidence="18">Microtubule-associated protein</fullName>
    </recommendedName>
</protein>
<dbReference type="Pfam" id="PF00418">
    <property type="entry name" value="Tubulin-binding"/>
    <property type="match status" value="4"/>
</dbReference>
<feature type="compositionally biased region" description="Low complexity" evidence="19">
    <location>
        <begin position="228"/>
        <end position="238"/>
    </location>
</feature>
<keyword evidence="8 18" id="KW-0963">Cytoplasm</keyword>
<keyword evidence="6" id="KW-1003">Cell membrane</keyword>
<evidence type="ECO:0000313" key="21">
    <source>
        <dbReference type="Proteomes" id="UP000694399"/>
    </source>
</evidence>
<accession>A0A8C8Y1D8</accession>
<dbReference type="PROSITE" id="PS51491">
    <property type="entry name" value="TAU_MAP_2"/>
    <property type="match status" value="4"/>
</dbReference>
<evidence type="ECO:0000256" key="5">
    <source>
        <dbReference type="ARBA" id="ARBA00004514"/>
    </source>
</evidence>
<evidence type="ECO:0000256" key="9">
    <source>
        <dbReference type="ARBA" id="ARBA00022499"/>
    </source>
</evidence>
<dbReference type="PRINTS" id="PR01261">
    <property type="entry name" value="TAUPROTEIN"/>
</dbReference>
<evidence type="ECO:0000256" key="2">
    <source>
        <dbReference type="ARBA" id="ARBA00004279"/>
    </source>
</evidence>
<keyword evidence="9" id="KW-1017">Isopeptide bond</keyword>
<organism evidence="20 21">
    <name type="scientific">Panthera leo</name>
    <name type="common">Lion</name>
    <dbReference type="NCBI Taxonomy" id="9689"/>
    <lineage>
        <taxon>Eukaryota</taxon>
        <taxon>Metazoa</taxon>
        <taxon>Chordata</taxon>
        <taxon>Craniata</taxon>
        <taxon>Vertebrata</taxon>
        <taxon>Euteleostomi</taxon>
        <taxon>Mammalia</taxon>
        <taxon>Eutheria</taxon>
        <taxon>Laurasiatheria</taxon>
        <taxon>Carnivora</taxon>
        <taxon>Feliformia</taxon>
        <taxon>Felidae</taxon>
        <taxon>Pantherinae</taxon>
        <taxon>Panthera</taxon>
    </lineage>
</organism>
<evidence type="ECO:0000256" key="18">
    <source>
        <dbReference type="RuleBase" id="RU000686"/>
    </source>
</evidence>
<keyword evidence="15" id="KW-0472">Membrane</keyword>
<dbReference type="InterPro" id="IPR027324">
    <property type="entry name" value="MAP2/MAP4/Tau"/>
</dbReference>
<feature type="compositionally biased region" description="Basic and acidic residues" evidence="19">
    <location>
        <begin position="1"/>
        <end position="26"/>
    </location>
</feature>
<dbReference type="Ensembl" id="ENSPLOT00000029882.1">
    <property type="protein sequence ID" value="ENSPLOP00000027057.1"/>
    <property type="gene ID" value="ENSPLOG00000019375.1"/>
</dbReference>
<evidence type="ECO:0000256" key="16">
    <source>
        <dbReference type="ARBA" id="ARBA00023212"/>
    </source>
</evidence>
<dbReference type="AlphaFoldDB" id="A0A8C8Y1D8"/>
<evidence type="ECO:0000256" key="13">
    <source>
        <dbReference type="ARBA" id="ARBA00022843"/>
    </source>
</evidence>
<evidence type="ECO:0000256" key="14">
    <source>
        <dbReference type="ARBA" id="ARBA00022990"/>
    </source>
</evidence>
<sequence length="760" mass="79118">MAEPRQDFTVMDDHAGTYGMGERKDLPSQGSYTLMQDHEGDVDQGLKESPLQTPADDGSEEPGSETSDAKSTPTAEDATAPLVDEGAPGEQAAAQPHTEIPEGTTAEEAGIGDTPNLEDQAAGHVTQEPGSVKVVQEILLGEPGTPGLPRQHVPGAPILPHGPREATHQPSGTEPEDTEGSRHDVEPLEYQLVGDLRQEGPPLKGDHGKERRGGKDVDEDRDVDESSPQDSPRSQSSPVRGGPPPQTVSRGATGLSGFAAEGAIRLPVDFLSQVSTEIEASEPPGPGAGPTAEGQDTPPGFTFHVEIKANVQKEQARSEVDLEGAALPRPPGEEEEPQGPSEGEDTKKSDLPEPSEKQPAAVLPGKPISRVPQLKARMVSKGRDGTGADDKKAKTSTPSSAKTLKNRPCLSPKRPTPGSSDPLIKPSSPAVCPESSSSPKHVSSVTPRTGSSGAKEMKVKGADGKAGTKIATPRGAAPPGQKGQANATRIPAKTTPSPKTPPGTGESGKSGDRSGYSSPGSPGTPGSRSRTPSLPTPPTREPKKVAVVRTPPKSPSSAKSRLQTAPVPMPDLKNVRSKIGSTENLKHQPGGGKVQIINKKLDLSNVQSKCGSKDNIKHVPGGGSVQIVYKPVDLSKVTSKCGSLGNIHHKPGGGQVEVKSEKLDFKDRVQSKIGSLDNITHVPGGGNKKIETHKLTFRENAKAKTDHGAEIVYKSPVVSGDTSPRHLSNVSSTGSIDMVDSPQLATLADEVSASLAKQGL</sequence>
<dbReference type="GO" id="GO:0030425">
    <property type="term" value="C:dendrite"/>
    <property type="evidence" value="ECO:0007669"/>
    <property type="project" value="UniProtKB-SubCell"/>
</dbReference>
<feature type="compositionally biased region" description="Basic and acidic residues" evidence="19">
    <location>
        <begin position="381"/>
        <end position="393"/>
    </location>
</feature>
<evidence type="ECO:0000256" key="19">
    <source>
        <dbReference type="SAM" id="MobiDB-lite"/>
    </source>
</evidence>
<name>A0A8C8Y1D8_PANLE</name>
<dbReference type="GO" id="GO:0000226">
    <property type="term" value="P:microtubule cytoskeleton organization"/>
    <property type="evidence" value="ECO:0007669"/>
    <property type="project" value="TreeGrafter"/>
</dbReference>
<evidence type="ECO:0000256" key="6">
    <source>
        <dbReference type="ARBA" id="ARBA00022475"/>
    </source>
</evidence>
<dbReference type="InterPro" id="IPR001084">
    <property type="entry name" value="MAP_tubulin-bd_rpt"/>
</dbReference>
<evidence type="ECO:0000313" key="20">
    <source>
        <dbReference type="Ensembl" id="ENSPLOP00000027057.1"/>
    </source>
</evidence>
<feature type="region of interest" description="Disordered" evidence="19">
    <location>
        <begin position="1"/>
        <end position="256"/>
    </location>
</feature>
<feature type="compositionally biased region" description="Polar residues" evidence="19">
    <location>
        <begin position="64"/>
        <end position="74"/>
    </location>
</feature>
<feature type="compositionally biased region" description="Basic and acidic residues" evidence="19">
    <location>
        <begin position="344"/>
        <end position="356"/>
    </location>
</feature>
<evidence type="ECO:0000256" key="15">
    <source>
        <dbReference type="ARBA" id="ARBA00023136"/>
    </source>
</evidence>
<keyword evidence="17" id="KW-0966">Cell projection</keyword>
<dbReference type="GO" id="GO:0031175">
    <property type="term" value="P:neuron projection development"/>
    <property type="evidence" value="ECO:0007669"/>
    <property type="project" value="TreeGrafter"/>
</dbReference>
<reference evidence="20" key="2">
    <citation type="submission" date="2025-09" db="UniProtKB">
        <authorList>
            <consortium name="Ensembl"/>
        </authorList>
    </citation>
    <scope>IDENTIFICATION</scope>
</reference>
<feature type="compositionally biased region" description="Basic and acidic residues" evidence="19">
    <location>
        <begin position="204"/>
        <end position="218"/>
    </location>
</feature>
<dbReference type="PROSITE" id="PS00229">
    <property type="entry name" value="TAU_MAP_1"/>
    <property type="match status" value="2"/>
</dbReference>
<dbReference type="GO" id="GO:0005886">
    <property type="term" value="C:plasma membrane"/>
    <property type="evidence" value="ECO:0007669"/>
    <property type="project" value="UniProtKB-SubCell"/>
</dbReference>
<keyword evidence="12" id="KW-0677">Repeat</keyword>